<feature type="binding site" evidence="6">
    <location>
        <position position="165"/>
    </location>
    <ligand>
        <name>[4Fe-4S] cluster</name>
        <dbReference type="ChEBI" id="CHEBI:49883"/>
        <label>3</label>
    </ligand>
</feature>
<feature type="domain" description="4Fe-4S ferredoxin-type" evidence="7">
    <location>
        <begin position="72"/>
        <end position="103"/>
    </location>
</feature>
<reference evidence="8 9" key="1">
    <citation type="submission" date="2017-11" db="EMBL/GenBank/DDBJ databases">
        <title>Reclassification of Bisgaard taxon 7 as Conservatibacter flavescens gen. nov., sp. nov.</title>
        <authorList>
            <person name="Christensen H."/>
        </authorList>
    </citation>
    <scope>NUCLEOTIDE SEQUENCE [LARGE SCALE GENOMIC DNA]</scope>
    <source>
        <strain evidence="8 9">7_4</strain>
    </source>
</reference>
<dbReference type="NCBIfam" id="TIGR00402">
    <property type="entry name" value="napF"/>
    <property type="match status" value="1"/>
</dbReference>
<evidence type="ECO:0000313" key="9">
    <source>
        <dbReference type="Proteomes" id="UP000229329"/>
    </source>
</evidence>
<dbReference type="GO" id="GO:0005737">
    <property type="term" value="C:cytoplasm"/>
    <property type="evidence" value="ECO:0007669"/>
    <property type="project" value="UniProtKB-SubCell"/>
</dbReference>
<feature type="binding site" evidence="6">
    <location>
        <position position="55"/>
    </location>
    <ligand>
        <name>[4Fe-4S] cluster</name>
        <dbReference type="ChEBI" id="CHEBI:49883"/>
        <label>1</label>
    </ligand>
</feature>
<evidence type="ECO:0000256" key="2">
    <source>
        <dbReference type="ARBA" id="ARBA00022723"/>
    </source>
</evidence>
<feature type="binding site" evidence="6">
    <location>
        <position position="158"/>
    </location>
    <ligand>
        <name>[4Fe-4S] cluster</name>
        <dbReference type="ChEBI" id="CHEBI:49883"/>
        <label>3</label>
    </ligand>
</feature>
<comment type="subunit">
    <text evidence="6">Interacts with the cytoplasmic NapA precursor.</text>
</comment>
<dbReference type="AlphaFoldDB" id="A0A2M8S4A3"/>
<dbReference type="PANTHER" id="PTHR24960:SF79">
    <property type="entry name" value="PHOTOSYSTEM I IRON-SULFUR CENTER"/>
    <property type="match status" value="1"/>
</dbReference>
<dbReference type="CDD" id="cd10564">
    <property type="entry name" value="NapF_like"/>
    <property type="match status" value="1"/>
</dbReference>
<dbReference type="PROSITE" id="PS00198">
    <property type="entry name" value="4FE4S_FER_1"/>
    <property type="match status" value="2"/>
</dbReference>
<feature type="binding site" evidence="6">
    <location>
        <position position="93"/>
    </location>
    <ligand>
        <name>[4Fe-4S] cluster</name>
        <dbReference type="ChEBI" id="CHEBI:49883"/>
        <label>2</label>
    </ligand>
</feature>
<evidence type="ECO:0000259" key="7">
    <source>
        <dbReference type="PROSITE" id="PS51379"/>
    </source>
</evidence>
<accession>A0A2M8S4A3</accession>
<dbReference type="OrthoDB" id="9808559at2"/>
<dbReference type="EMBL" id="PHHA01000003">
    <property type="protein sequence ID" value="PJG85979.1"/>
    <property type="molecule type" value="Genomic_DNA"/>
</dbReference>
<keyword evidence="6" id="KW-0963">Cytoplasm</keyword>
<dbReference type="HAMAP" id="MF_02201">
    <property type="entry name" value="NapF"/>
    <property type="match status" value="1"/>
</dbReference>
<feature type="binding site" evidence="6">
    <location>
        <position position="89"/>
    </location>
    <ligand>
        <name>[4Fe-4S] cluster</name>
        <dbReference type="ChEBI" id="CHEBI:49883"/>
        <label>2</label>
    </ligand>
</feature>
<keyword evidence="1 6" id="KW-0004">4Fe-4S</keyword>
<gene>
    <name evidence="6 8" type="primary">napF</name>
    <name evidence="8" type="ORF">CVP05_02080</name>
</gene>
<comment type="function">
    <text evidence="6">Could be involved in the maturation of NapA, the catalytic subunit of the periplasmic nitrate reductase, before its export into the periplasm.</text>
</comment>
<keyword evidence="9" id="KW-1185">Reference proteome</keyword>
<feature type="binding site" evidence="6">
    <location>
        <position position="155"/>
    </location>
    <ligand>
        <name>[4Fe-4S] cluster</name>
        <dbReference type="ChEBI" id="CHEBI:49883"/>
        <label>3</label>
    </ligand>
</feature>
<keyword evidence="4 6" id="KW-0408">Iron</keyword>
<evidence type="ECO:0000256" key="6">
    <source>
        <dbReference type="HAMAP-Rule" id="MF_02201"/>
    </source>
</evidence>
<keyword evidence="5 6" id="KW-0411">Iron-sulfur</keyword>
<evidence type="ECO:0000256" key="4">
    <source>
        <dbReference type="ARBA" id="ARBA00023004"/>
    </source>
</evidence>
<sequence length="184" mass="20803">MSPEHSLPRRRFLRGEFFTSLQSKTVQQQGFQGIRPPWAVDNQQFIEDCTRCGACIQACETRILVKGEGDFPEVHFDRGAGECTFCQRCVTVCPQPIFRPLTEPAWFHRVEVSEACLTKKGIECRSCEDSCEMRAIRFKPTLGQVSQISLNLEDCNGCGACLKSCPTFAIKIIYPDLVEQCKKI</sequence>
<feature type="domain" description="4Fe-4S ferredoxin-type" evidence="7">
    <location>
        <begin position="146"/>
        <end position="175"/>
    </location>
</feature>
<dbReference type="InterPro" id="IPR017896">
    <property type="entry name" value="4Fe4S_Fe-S-bd"/>
</dbReference>
<dbReference type="InterPro" id="IPR050157">
    <property type="entry name" value="PSI_iron-sulfur_center"/>
</dbReference>
<feature type="binding site" evidence="6">
    <location>
        <position position="83"/>
    </location>
    <ligand>
        <name>[4Fe-4S] cluster</name>
        <dbReference type="ChEBI" id="CHEBI:49883"/>
        <label>2</label>
    </ligand>
</feature>
<comment type="subcellular location">
    <subcellularLocation>
        <location evidence="6">Cytoplasm</location>
    </subcellularLocation>
</comment>
<dbReference type="SUPFAM" id="SSF54862">
    <property type="entry name" value="4Fe-4S ferredoxins"/>
    <property type="match status" value="1"/>
</dbReference>
<evidence type="ECO:0000256" key="1">
    <source>
        <dbReference type="ARBA" id="ARBA00022485"/>
    </source>
</evidence>
<proteinExistence type="inferred from homology"/>
<dbReference type="PANTHER" id="PTHR24960">
    <property type="entry name" value="PHOTOSYSTEM I IRON-SULFUR CENTER-RELATED"/>
    <property type="match status" value="1"/>
</dbReference>
<feature type="binding site" evidence="6">
    <location>
        <position position="52"/>
    </location>
    <ligand>
        <name>[4Fe-4S] cluster</name>
        <dbReference type="ChEBI" id="CHEBI:49883"/>
        <label>1</label>
    </ligand>
</feature>
<dbReference type="GO" id="GO:0046872">
    <property type="term" value="F:metal ion binding"/>
    <property type="evidence" value="ECO:0007669"/>
    <property type="project" value="UniProtKB-KW"/>
</dbReference>
<feature type="binding site" evidence="6">
    <location>
        <position position="59"/>
    </location>
    <ligand>
        <name>[4Fe-4S] cluster</name>
        <dbReference type="ChEBI" id="CHEBI:49883"/>
        <label>1</label>
    </ligand>
</feature>
<feature type="binding site" evidence="6">
    <location>
        <position position="86"/>
    </location>
    <ligand>
        <name>[4Fe-4S] cluster</name>
        <dbReference type="ChEBI" id="CHEBI:49883"/>
        <label>2</label>
    </ligand>
</feature>
<dbReference type="GO" id="GO:0051539">
    <property type="term" value="F:4 iron, 4 sulfur cluster binding"/>
    <property type="evidence" value="ECO:0007669"/>
    <property type="project" value="UniProtKB-UniRule"/>
</dbReference>
<feature type="binding site" evidence="6">
    <location>
        <position position="49"/>
    </location>
    <ligand>
        <name>[4Fe-4S] cluster</name>
        <dbReference type="ChEBI" id="CHEBI:49883"/>
        <label>1</label>
    </ligand>
</feature>
<name>A0A2M8S4A3_9PAST</name>
<feature type="binding site" evidence="6">
    <location>
        <position position="161"/>
    </location>
    <ligand>
        <name>[4Fe-4S] cluster</name>
        <dbReference type="ChEBI" id="CHEBI:49883"/>
        <label>3</label>
    </ligand>
</feature>
<dbReference type="PROSITE" id="PS51379">
    <property type="entry name" value="4FE4S_FER_2"/>
    <property type="match status" value="3"/>
</dbReference>
<comment type="cofactor">
    <cofactor evidence="6">
        <name>[4Fe-4S] cluster</name>
        <dbReference type="ChEBI" id="CHEBI:49883"/>
    </cofactor>
</comment>
<comment type="caution">
    <text evidence="8">The sequence shown here is derived from an EMBL/GenBank/DDBJ whole genome shotgun (WGS) entry which is preliminary data.</text>
</comment>
<feature type="domain" description="4Fe-4S ferredoxin-type" evidence="7">
    <location>
        <begin position="36"/>
        <end position="69"/>
    </location>
</feature>
<keyword evidence="2 6" id="KW-0479">Metal-binding</keyword>
<comment type="similarity">
    <text evidence="6">Belongs to the NapF family.</text>
</comment>
<dbReference type="Pfam" id="PF12838">
    <property type="entry name" value="Fer4_7"/>
    <property type="match status" value="2"/>
</dbReference>
<dbReference type="Gene3D" id="3.30.70.20">
    <property type="match status" value="2"/>
</dbReference>
<evidence type="ECO:0000256" key="5">
    <source>
        <dbReference type="ARBA" id="ARBA00023014"/>
    </source>
</evidence>
<protein>
    <recommendedName>
        <fullName evidence="6">Ferredoxin-type protein NapF</fullName>
    </recommendedName>
</protein>
<dbReference type="RefSeq" id="WP_100287911.1">
    <property type="nucleotide sequence ID" value="NZ_PHHA01000003.1"/>
</dbReference>
<evidence type="ECO:0000256" key="3">
    <source>
        <dbReference type="ARBA" id="ARBA00022737"/>
    </source>
</evidence>
<keyword evidence="3 6" id="KW-0677">Repeat</keyword>
<organism evidence="8 9">
    <name type="scientific">Conservatibacter flavescens</name>
    <dbReference type="NCBI Taxonomy" id="28161"/>
    <lineage>
        <taxon>Bacteria</taxon>
        <taxon>Pseudomonadati</taxon>
        <taxon>Pseudomonadota</taxon>
        <taxon>Gammaproteobacteria</taxon>
        <taxon>Pasteurellales</taxon>
        <taxon>Pasteurellaceae</taxon>
        <taxon>Conservatibacter</taxon>
    </lineage>
</organism>
<dbReference type="InterPro" id="IPR004496">
    <property type="entry name" value="NapF"/>
</dbReference>
<dbReference type="Proteomes" id="UP000229329">
    <property type="component" value="Unassembled WGS sequence"/>
</dbReference>
<evidence type="ECO:0000313" key="8">
    <source>
        <dbReference type="EMBL" id="PJG85979.1"/>
    </source>
</evidence>
<dbReference type="InterPro" id="IPR017900">
    <property type="entry name" value="4Fe4S_Fe_S_CS"/>
</dbReference>